<dbReference type="EMBL" id="CP016793">
    <property type="protein sequence ID" value="ANZ35415.1"/>
    <property type="molecule type" value="Genomic_DNA"/>
</dbReference>
<dbReference type="Proteomes" id="UP000093053">
    <property type="component" value="Chromosome"/>
</dbReference>
<gene>
    <name evidence="1" type="ORF">BBK82_04285</name>
</gene>
<protein>
    <submittedName>
        <fullName evidence="1">Uncharacterized protein</fullName>
    </submittedName>
</protein>
<sequence length="62" mass="6613">MSRAMSDTGAKFQNTPVARNAFDADTPICSCRPGFHVAPSPIWCGNIVAEMTLLCPCTPSEP</sequence>
<name>A0A1B2HCG6_9PSEU</name>
<reference evidence="1 2" key="1">
    <citation type="submission" date="2016-07" db="EMBL/GenBank/DDBJ databases">
        <title>Complete genome sequence of the Lentzea guizhouensis DHS C013.</title>
        <authorList>
            <person name="Cao C."/>
        </authorList>
    </citation>
    <scope>NUCLEOTIDE SEQUENCE [LARGE SCALE GENOMIC DNA]</scope>
    <source>
        <strain evidence="1 2">DHS C013</strain>
    </source>
</reference>
<dbReference type="AlphaFoldDB" id="A0A1B2HCG6"/>
<evidence type="ECO:0000313" key="2">
    <source>
        <dbReference type="Proteomes" id="UP000093053"/>
    </source>
</evidence>
<organism evidence="1 2">
    <name type="scientific">Lentzea guizhouensis</name>
    <dbReference type="NCBI Taxonomy" id="1586287"/>
    <lineage>
        <taxon>Bacteria</taxon>
        <taxon>Bacillati</taxon>
        <taxon>Actinomycetota</taxon>
        <taxon>Actinomycetes</taxon>
        <taxon>Pseudonocardiales</taxon>
        <taxon>Pseudonocardiaceae</taxon>
        <taxon>Lentzea</taxon>
    </lineage>
</organism>
<accession>A0A1B2HCG6</accession>
<keyword evidence="2" id="KW-1185">Reference proteome</keyword>
<dbReference type="KEGG" id="led:BBK82_04285"/>
<evidence type="ECO:0000313" key="1">
    <source>
        <dbReference type="EMBL" id="ANZ35415.1"/>
    </source>
</evidence>
<proteinExistence type="predicted"/>